<dbReference type="Proteomes" id="UP000521943">
    <property type="component" value="Unassembled WGS sequence"/>
</dbReference>
<protein>
    <submittedName>
        <fullName evidence="2">Uncharacterized protein</fullName>
    </submittedName>
</protein>
<feature type="region of interest" description="Disordered" evidence="1">
    <location>
        <begin position="371"/>
        <end position="393"/>
    </location>
</feature>
<organism evidence="2 3">
    <name type="scientific">Ephemerocybe angulata</name>
    <dbReference type="NCBI Taxonomy" id="980116"/>
    <lineage>
        <taxon>Eukaryota</taxon>
        <taxon>Fungi</taxon>
        <taxon>Dikarya</taxon>
        <taxon>Basidiomycota</taxon>
        <taxon>Agaricomycotina</taxon>
        <taxon>Agaricomycetes</taxon>
        <taxon>Agaricomycetidae</taxon>
        <taxon>Agaricales</taxon>
        <taxon>Agaricineae</taxon>
        <taxon>Psathyrellaceae</taxon>
        <taxon>Ephemerocybe</taxon>
    </lineage>
</organism>
<comment type="caution">
    <text evidence="2">The sequence shown here is derived from an EMBL/GenBank/DDBJ whole genome shotgun (WGS) entry which is preliminary data.</text>
</comment>
<accession>A0A8H6I066</accession>
<evidence type="ECO:0000313" key="3">
    <source>
        <dbReference type="Proteomes" id="UP000521943"/>
    </source>
</evidence>
<feature type="compositionally biased region" description="Low complexity" evidence="1">
    <location>
        <begin position="19"/>
        <end position="38"/>
    </location>
</feature>
<feature type="compositionally biased region" description="Polar residues" evidence="1">
    <location>
        <begin position="8"/>
        <end position="18"/>
    </location>
</feature>
<evidence type="ECO:0000313" key="2">
    <source>
        <dbReference type="EMBL" id="KAF6756206.1"/>
    </source>
</evidence>
<evidence type="ECO:0000256" key="1">
    <source>
        <dbReference type="SAM" id="MobiDB-lite"/>
    </source>
</evidence>
<reference evidence="2 3" key="1">
    <citation type="submission" date="2020-07" db="EMBL/GenBank/DDBJ databases">
        <title>Comparative genomics of pyrophilous fungi reveals a link between fire events and developmental genes.</title>
        <authorList>
            <consortium name="DOE Joint Genome Institute"/>
            <person name="Steindorff A.S."/>
            <person name="Carver A."/>
            <person name="Calhoun S."/>
            <person name="Stillman K."/>
            <person name="Liu H."/>
            <person name="Lipzen A."/>
            <person name="Pangilinan J."/>
            <person name="Labutti K."/>
            <person name="Bruns T.D."/>
            <person name="Grigoriev I.V."/>
        </authorList>
    </citation>
    <scope>NUCLEOTIDE SEQUENCE [LARGE SCALE GENOMIC DNA]</scope>
    <source>
        <strain evidence="2 3">CBS 144469</strain>
    </source>
</reference>
<sequence>MCIPLPTLHSSPSVSTTLPPFSSASSIPASSESPVRSDTPPPPSHPQHTPSTSASAFALWIRRVLHQGDGSSGAWYTARMSWTGEVQLVEEHVGRRLWTGHQCQREDEAGRGRTKTSGTIAVDRRGAHGASALWRLEGDLVEDDATVVEDETTLSVKESGRVVEDNDAFLSKVQTACKSEWGGVAWWKQVEWSCAPWSIQALPGIKGSAVAASSNEEWMGASFQSRQDTSCTCAGKPDQVHEQLQTHQGPVAQDSRRRKGILEVRKEWGIGCRKEWGRREVFSGIVRRGPAAACRMEDEDRMEKEEPGGMVIPRRERVSLRGFQRHFGSPLCQTHIIALPPTRAFAILLRPALSPVETLGCVAAHVGAGGFGRGASPGQRPRPSRLWNTIGGG</sequence>
<gene>
    <name evidence="2" type="ORF">DFP72DRAFT_1045104</name>
</gene>
<proteinExistence type="predicted"/>
<dbReference type="AlphaFoldDB" id="A0A8H6I066"/>
<name>A0A8H6I066_9AGAR</name>
<dbReference type="EMBL" id="JACGCI010000027">
    <property type="protein sequence ID" value="KAF6756206.1"/>
    <property type="molecule type" value="Genomic_DNA"/>
</dbReference>
<keyword evidence="3" id="KW-1185">Reference proteome</keyword>
<feature type="region of interest" description="Disordered" evidence="1">
    <location>
        <begin position="1"/>
        <end position="53"/>
    </location>
</feature>